<gene>
    <name evidence="1" type="ORF">E0946_05670</name>
</gene>
<organism evidence="1 2">
    <name type="scientific">Candidatus Syntrophosphaera thermopropionivorans</name>
    <dbReference type="NCBI Taxonomy" id="2593015"/>
    <lineage>
        <taxon>Bacteria</taxon>
        <taxon>Pseudomonadati</taxon>
        <taxon>Candidatus Cloacimonadota</taxon>
        <taxon>Candidatus Cloacimonadia</taxon>
        <taxon>Candidatus Cloacimonadales</taxon>
        <taxon>Candidatus Cloacimonadaceae</taxon>
        <taxon>Candidatus Syntrophosphaera</taxon>
    </lineage>
</organism>
<sequence>MSGPFIGYSENAVHNNRVIIPAAFKRKFAEEANRTVVITVGPLNSIALYPLDSWFATLDALAKGDEIQRRFRTRLIDCAVTEAELEGPGRIRIPERQLAEAGIKDSVIVKGEMHYITLWNPDDYYRLRSQNLEANLKEYDTNIYQITGL</sequence>
<keyword evidence="2" id="KW-1185">Reference proteome</keyword>
<dbReference type="Proteomes" id="UP000294588">
    <property type="component" value="Unassembled WGS sequence"/>
</dbReference>
<evidence type="ECO:0000313" key="1">
    <source>
        <dbReference type="EMBL" id="TDF72706.1"/>
    </source>
</evidence>
<protein>
    <submittedName>
        <fullName evidence="1">Protein MraZ</fullName>
    </submittedName>
</protein>
<proteinExistence type="predicted"/>
<accession>A0AC61QIF6</accession>
<reference evidence="1" key="1">
    <citation type="submission" date="2019-03" db="EMBL/GenBank/DDBJ databases">
        <title>Candidatus Syntrophosphaera thermopropionivorans: a novel player in syntrophic propionate oxidation during anaerobic digestion.</title>
        <authorList>
            <person name="Dyksma S."/>
        </authorList>
    </citation>
    <scope>NUCLEOTIDE SEQUENCE</scope>
    <source>
        <strain evidence="1">W5</strain>
    </source>
</reference>
<evidence type="ECO:0000313" key="2">
    <source>
        <dbReference type="Proteomes" id="UP000294588"/>
    </source>
</evidence>
<comment type="caution">
    <text evidence="1">The sequence shown here is derived from an EMBL/GenBank/DDBJ whole genome shotgun (WGS) entry which is preliminary data.</text>
</comment>
<dbReference type="EMBL" id="SMOG01000019">
    <property type="protein sequence ID" value="TDF72706.1"/>
    <property type="molecule type" value="Genomic_DNA"/>
</dbReference>
<name>A0AC61QIF6_9BACT</name>